<dbReference type="InterPro" id="IPR036388">
    <property type="entry name" value="WH-like_DNA-bd_sf"/>
</dbReference>
<dbReference type="Proteomes" id="UP000483286">
    <property type="component" value="Unassembled WGS sequence"/>
</dbReference>
<dbReference type="SUPFAM" id="SSF46785">
    <property type="entry name" value="Winged helix' DNA-binding domain"/>
    <property type="match status" value="1"/>
</dbReference>
<evidence type="ECO:0000313" key="3">
    <source>
        <dbReference type="Proteomes" id="UP000483286"/>
    </source>
</evidence>
<organism evidence="2 3">
    <name type="scientific">Deinococcus arboris</name>
    <dbReference type="NCBI Taxonomy" id="2682977"/>
    <lineage>
        <taxon>Bacteria</taxon>
        <taxon>Thermotogati</taxon>
        <taxon>Deinococcota</taxon>
        <taxon>Deinococci</taxon>
        <taxon>Deinococcales</taxon>
        <taxon>Deinococcaceae</taxon>
        <taxon>Deinococcus</taxon>
    </lineage>
</organism>
<dbReference type="Pfam" id="PF02082">
    <property type="entry name" value="Rrf2"/>
    <property type="match status" value="1"/>
</dbReference>
<dbReference type="RefSeq" id="WP_157458449.1">
    <property type="nucleotide sequence ID" value="NZ_WQLB01000006.1"/>
</dbReference>
<name>A0A7C9HR17_9DEIO</name>
<sequence length="173" mass="18769">MRLLSLDVYAFQAVGYLGAHPERWITAAELCAQTGLRRAFMVRVLASLVRGNVVLSKKGCSGGYRLARAPQVVTLYDVVRSLERPVAPLSCVSLSAPSQCAAAQCCQARQGVYEQLRAATHQVLARSTAADLARDVQGGVTYDTCLKHLWHPQFESALHRPFEGDQAQVLASG</sequence>
<evidence type="ECO:0000313" key="2">
    <source>
        <dbReference type="EMBL" id="MVN86387.1"/>
    </source>
</evidence>
<dbReference type="NCBIfam" id="TIGR00738">
    <property type="entry name" value="rrf2_super"/>
    <property type="match status" value="1"/>
</dbReference>
<reference evidence="2 3" key="1">
    <citation type="submission" date="2019-12" db="EMBL/GenBank/DDBJ databases">
        <title>Deinococcus sp. HMF7620 Genome sequencing and assembly.</title>
        <authorList>
            <person name="Kang H."/>
            <person name="Kim H."/>
            <person name="Joh K."/>
        </authorList>
    </citation>
    <scope>NUCLEOTIDE SEQUENCE [LARGE SCALE GENOMIC DNA]</scope>
    <source>
        <strain evidence="2 3">HMF7620</strain>
    </source>
</reference>
<keyword evidence="1" id="KW-0238">DNA-binding</keyword>
<gene>
    <name evidence="2" type="ORF">GO986_06370</name>
</gene>
<dbReference type="Gene3D" id="1.10.10.10">
    <property type="entry name" value="Winged helix-like DNA-binding domain superfamily/Winged helix DNA-binding domain"/>
    <property type="match status" value="1"/>
</dbReference>
<dbReference type="PANTHER" id="PTHR33221:SF5">
    <property type="entry name" value="HTH-TYPE TRANSCRIPTIONAL REGULATOR ISCR"/>
    <property type="match status" value="1"/>
</dbReference>
<proteinExistence type="predicted"/>
<protein>
    <submittedName>
        <fullName evidence="2">Rrf2 family transcriptional regulator</fullName>
    </submittedName>
</protein>
<dbReference type="GO" id="GO:0003677">
    <property type="term" value="F:DNA binding"/>
    <property type="evidence" value="ECO:0007669"/>
    <property type="project" value="UniProtKB-KW"/>
</dbReference>
<keyword evidence="3" id="KW-1185">Reference proteome</keyword>
<dbReference type="PROSITE" id="PS51197">
    <property type="entry name" value="HTH_RRF2_2"/>
    <property type="match status" value="1"/>
</dbReference>
<evidence type="ECO:0000256" key="1">
    <source>
        <dbReference type="ARBA" id="ARBA00023125"/>
    </source>
</evidence>
<dbReference type="GO" id="GO:0005829">
    <property type="term" value="C:cytosol"/>
    <property type="evidence" value="ECO:0007669"/>
    <property type="project" value="TreeGrafter"/>
</dbReference>
<dbReference type="EMBL" id="WQLB01000006">
    <property type="protein sequence ID" value="MVN86387.1"/>
    <property type="molecule type" value="Genomic_DNA"/>
</dbReference>
<dbReference type="InterPro" id="IPR000944">
    <property type="entry name" value="Tscrpt_reg_Rrf2"/>
</dbReference>
<dbReference type="GO" id="GO:0003700">
    <property type="term" value="F:DNA-binding transcription factor activity"/>
    <property type="evidence" value="ECO:0007669"/>
    <property type="project" value="TreeGrafter"/>
</dbReference>
<dbReference type="InterPro" id="IPR036390">
    <property type="entry name" value="WH_DNA-bd_sf"/>
</dbReference>
<dbReference type="AlphaFoldDB" id="A0A7C9HR17"/>
<comment type="caution">
    <text evidence="2">The sequence shown here is derived from an EMBL/GenBank/DDBJ whole genome shotgun (WGS) entry which is preliminary data.</text>
</comment>
<dbReference type="PANTHER" id="PTHR33221">
    <property type="entry name" value="WINGED HELIX-TURN-HELIX TRANSCRIPTIONAL REGULATOR, RRF2 FAMILY"/>
    <property type="match status" value="1"/>
</dbReference>
<accession>A0A7C9HR17</accession>